<dbReference type="Proteomes" id="UP001237642">
    <property type="component" value="Unassembled WGS sequence"/>
</dbReference>
<evidence type="ECO:0000313" key="2">
    <source>
        <dbReference type="EMBL" id="KAK1400593.1"/>
    </source>
</evidence>
<organism evidence="2 3">
    <name type="scientific">Heracleum sosnowskyi</name>
    <dbReference type="NCBI Taxonomy" id="360622"/>
    <lineage>
        <taxon>Eukaryota</taxon>
        <taxon>Viridiplantae</taxon>
        <taxon>Streptophyta</taxon>
        <taxon>Embryophyta</taxon>
        <taxon>Tracheophyta</taxon>
        <taxon>Spermatophyta</taxon>
        <taxon>Magnoliopsida</taxon>
        <taxon>eudicotyledons</taxon>
        <taxon>Gunneridae</taxon>
        <taxon>Pentapetalae</taxon>
        <taxon>asterids</taxon>
        <taxon>campanulids</taxon>
        <taxon>Apiales</taxon>
        <taxon>Apiaceae</taxon>
        <taxon>Apioideae</taxon>
        <taxon>apioid superclade</taxon>
        <taxon>Tordylieae</taxon>
        <taxon>Tordyliinae</taxon>
        <taxon>Heracleum</taxon>
    </lineage>
</organism>
<reference evidence="2" key="1">
    <citation type="submission" date="2023-02" db="EMBL/GenBank/DDBJ databases">
        <title>Genome of toxic invasive species Heracleum sosnowskyi carries increased number of genes despite the absence of recent whole-genome duplications.</title>
        <authorList>
            <person name="Schelkunov M."/>
            <person name="Shtratnikova V."/>
            <person name="Makarenko M."/>
            <person name="Klepikova A."/>
            <person name="Omelchenko D."/>
            <person name="Novikova G."/>
            <person name="Obukhova E."/>
            <person name="Bogdanov V."/>
            <person name="Penin A."/>
            <person name="Logacheva M."/>
        </authorList>
    </citation>
    <scope>NUCLEOTIDE SEQUENCE</scope>
    <source>
        <strain evidence="2">Hsosn_3</strain>
        <tissue evidence="2">Leaf</tissue>
    </source>
</reference>
<comment type="caution">
    <text evidence="2">The sequence shown here is derived from an EMBL/GenBank/DDBJ whole genome shotgun (WGS) entry which is preliminary data.</text>
</comment>
<proteinExistence type="predicted"/>
<evidence type="ECO:0000313" key="3">
    <source>
        <dbReference type="Proteomes" id="UP001237642"/>
    </source>
</evidence>
<keyword evidence="1" id="KW-0732">Signal</keyword>
<feature type="chain" id="PRO_5042076147" evidence="1">
    <location>
        <begin position="27"/>
        <end position="113"/>
    </location>
</feature>
<sequence length="113" mass="13097">MKEKKRRNINLTLMVLSLSSLASSMASNTRLQTTDKQINALTTITNQLQTTATSHDTPPLQNFCRQLRPIRIDISPFDGTNPLDWILQTERYFDIHQTPHHHRMEVASFFFRG</sequence>
<protein>
    <submittedName>
        <fullName evidence="2">Uncharacterized protein</fullName>
    </submittedName>
</protein>
<evidence type="ECO:0000256" key="1">
    <source>
        <dbReference type="SAM" id="SignalP"/>
    </source>
</evidence>
<gene>
    <name evidence="2" type="ORF">POM88_000198</name>
</gene>
<name>A0AAD8NAN1_9APIA</name>
<reference evidence="2" key="2">
    <citation type="submission" date="2023-05" db="EMBL/GenBank/DDBJ databases">
        <authorList>
            <person name="Schelkunov M.I."/>
        </authorList>
    </citation>
    <scope>NUCLEOTIDE SEQUENCE</scope>
    <source>
        <strain evidence="2">Hsosn_3</strain>
        <tissue evidence="2">Leaf</tissue>
    </source>
</reference>
<accession>A0AAD8NAN1</accession>
<dbReference type="AlphaFoldDB" id="A0AAD8NAN1"/>
<feature type="signal peptide" evidence="1">
    <location>
        <begin position="1"/>
        <end position="26"/>
    </location>
</feature>
<keyword evidence="3" id="KW-1185">Reference proteome</keyword>
<dbReference type="EMBL" id="JAUIZM010000001">
    <property type="protein sequence ID" value="KAK1400593.1"/>
    <property type="molecule type" value="Genomic_DNA"/>
</dbReference>